<keyword evidence="1" id="KW-1133">Transmembrane helix</keyword>
<dbReference type="EMBL" id="QICN01000002">
    <property type="protein sequence ID" value="PXV70151.1"/>
    <property type="molecule type" value="Genomic_DNA"/>
</dbReference>
<feature type="transmembrane region" description="Helical" evidence="1">
    <location>
        <begin position="47"/>
        <end position="69"/>
    </location>
</feature>
<reference evidence="2 3" key="1">
    <citation type="submission" date="2018-04" db="EMBL/GenBank/DDBJ databases">
        <title>Genomic Encyclopedia of Type Strains, Phase IV (KMG-IV): sequencing the most valuable type-strain genomes for metagenomic binning, comparative biology and taxonomic classification.</title>
        <authorList>
            <person name="Goeker M."/>
        </authorList>
    </citation>
    <scope>NUCLEOTIDE SEQUENCE [LARGE SCALE GENOMIC DNA]</scope>
    <source>
        <strain evidence="2 3">DSM 104150</strain>
    </source>
</reference>
<dbReference type="RefSeq" id="WP_110263849.1">
    <property type="nucleotide sequence ID" value="NZ_CAKZQT010000034.1"/>
</dbReference>
<feature type="transmembrane region" description="Helical" evidence="1">
    <location>
        <begin position="12"/>
        <end position="35"/>
    </location>
</feature>
<protein>
    <submittedName>
        <fullName evidence="2">Uncharacterized protein</fullName>
    </submittedName>
</protein>
<comment type="caution">
    <text evidence="2">The sequence shown here is derived from an EMBL/GenBank/DDBJ whole genome shotgun (WGS) entry which is preliminary data.</text>
</comment>
<proteinExistence type="predicted"/>
<keyword evidence="1" id="KW-0472">Membrane</keyword>
<keyword evidence="1" id="KW-0812">Transmembrane</keyword>
<accession>A0A318ECD7</accession>
<sequence length="132" mass="13789">MTAEKLYRSVAAGDLVLFSVLAVPGLGGLVFDWVLRLNTMMGLGGAAQATAALLLFLHLMGLMGAALAYLRLRIGASTDGVRATVCVKLAAAALFALFVWHGAPAVLVVFGAIDLAQAVTILALHSRQRRLS</sequence>
<gene>
    <name evidence="2" type="ORF">C8D93_1023</name>
</gene>
<organism evidence="2 3">
    <name type="scientific">Sinimarinibacterium flocculans</name>
    <dbReference type="NCBI Taxonomy" id="985250"/>
    <lineage>
        <taxon>Bacteria</taxon>
        <taxon>Pseudomonadati</taxon>
        <taxon>Pseudomonadota</taxon>
        <taxon>Gammaproteobacteria</taxon>
        <taxon>Nevskiales</taxon>
        <taxon>Nevskiaceae</taxon>
        <taxon>Sinimarinibacterium</taxon>
    </lineage>
</organism>
<evidence type="ECO:0000313" key="2">
    <source>
        <dbReference type="EMBL" id="PXV70151.1"/>
    </source>
</evidence>
<evidence type="ECO:0000313" key="3">
    <source>
        <dbReference type="Proteomes" id="UP000248330"/>
    </source>
</evidence>
<dbReference type="Proteomes" id="UP000248330">
    <property type="component" value="Unassembled WGS sequence"/>
</dbReference>
<keyword evidence="3" id="KW-1185">Reference proteome</keyword>
<dbReference type="AlphaFoldDB" id="A0A318ECD7"/>
<evidence type="ECO:0000256" key="1">
    <source>
        <dbReference type="SAM" id="Phobius"/>
    </source>
</evidence>
<name>A0A318ECD7_9GAMM</name>